<keyword evidence="14" id="KW-1185">Reference proteome</keyword>
<proteinExistence type="inferred from homology"/>
<dbReference type="EMBL" id="OX459125">
    <property type="protein sequence ID" value="CAI9116824.1"/>
    <property type="molecule type" value="Genomic_DNA"/>
</dbReference>
<comment type="catalytic activity">
    <reaction evidence="1 7">
        <text>Hydrolysis of terminal non-reducing beta-D-galactose residues in beta-D-galactosides.</text>
        <dbReference type="EC" id="3.2.1.23"/>
    </reaction>
</comment>
<dbReference type="InterPro" id="IPR041392">
    <property type="entry name" value="GHD"/>
</dbReference>
<dbReference type="FunFam" id="2.60.120.260:FF:000142">
    <property type="entry name" value="Beta-galactosidase"/>
    <property type="match status" value="1"/>
</dbReference>
<feature type="chain" id="PRO_5043762908" description="Beta-galactosidase" evidence="9">
    <location>
        <begin position="28"/>
        <end position="665"/>
    </location>
</feature>
<feature type="signal peptide" evidence="9">
    <location>
        <begin position="1"/>
        <end position="27"/>
    </location>
</feature>
<dbReference type="Pfam" id="PF01301">
    <property type="entry name" value="Glyco_hydro_35"/>
    <property type="match status" value="1"/>
</dbReference>
<dbReference type="Gene3D" id="3.20.20.80">
    <property type="entry name" value="Glycosidases"/>
    <property type="match status" value="1"/>
</dbReference>
<sequence length="665" mass="73911">METKSVSKLALFFFCISLLIGPEFTQCSVTYDKKALLINGKRRILLSGSIHYPRSTPDMWEDLITKAKDAGLDVIDTYVFWNVHEPSQGVYDFQDRYDIVRFIKTVQKVGLYVHLRIGPYVCSEWNFGGFPVWLKFVPGISFRTDNEPFKVAMQKFTQKIVGMMKNEHLFESQGGPIILSQIENEYGPTEKRLGQAGEAYLKWAAGMAVGLNTGVPWVMCKQDDAPDPVINACNGFYCDTFLPNKPYKPLLWTEAWSGWFTLFGGPQNHRPAQDLAFAVARFIQRGGSLINYYMFHGGTNFGRTAGGPFITTSYDYDAPIDEYGLPREPKYSHLKELHKAIKMCEQALVSSDPTTTTLGSFQEAHVFSSGKGNCAAFLANYDSNSAAKVVFNGMHYNLPPWSISILPDCKNVVFNTAKVGTPTSHSRMLSTTIQPHSWETYGEDVSALEDSSTFTSVGLLEQINVTRDNSDYLWYITSVDISPSESFLRGGEKPTLAMQSRGHAVHVFINGVLSGSAYGSRSNMRIRFSGPVNLNAGTNRIALLSIAVGLPNSGVHFENWNIGVLGPVVLHGLDQRSKDLTWQKWTYKVGLKGESMNIASANGVSSVEWIPASLVTQGQQPLRWYKAYFDAPEVFANIQEYTDKQNAKLAAVNQLSDGTMCPDPG</sequence>
<evidence type="ECO:0000256" key="2">
    <source>
        <dbReference type="ARBA" id="ARBA00009809"/>
    </source>
</evidence>
<evidence type="ECO:0000256" key="3">
    <source>
        <dbReference type="ARBA" id="ARBA00012756"/>
    </source>
</evidence>
<dbReference type="AlphaFoldDB" id="A0AAV1EAU4"/>
<keyword evidence="5 7" id="KW-0378">Hydrolase</keyword>
<evidence type="ECO:0000256" key="8">
    <source>
        <dbReference type="RuleBase" id="RU003679"/>
    </source>
</evidence>
<protein>
    <recommendedName>
        <fullName evidence="3 7">Beta-galactosidase</fullName>
        <ecNumber evidence="3 7">3.2.1.23</ecNumber>
    </recommendedName>
</protein>
<feature type="domain" description="Beta-galactosidase galactose-binding" evidence="12">
    <location>
        <begin position="472"/>
        <end position="539"/>
    </location>
</feature>
<gene>
    <name evidence="13" type="ORF">OLC1_LOCUS23014</name>
</gene>
<keyword evidence="4 9" id="KW-0732">Signal</keyword>
<dbReference type="FunFam" id="2.60.120.260:FF:000061">
    <property type="entry name" value="Beta-galactosidase"/>
    <property type="match status" value="1"/>
</dbReference>
<evidence type="ECO:0000313" key="14">
    <source>
        <dbReference type="Proteomes" id="UP001161247"/>
    </source>
</evidence>
<dbReference type="InterPro" id="IPR019801">
    <property type="entry name" value="Glyco_hydro_35_CS"/>
</dbReference>
<organism evidence="13 14">
    <name type="scientific">Oldenlandia corymbosa var. corymbosa</name>
    <dbReference type="NCBI Taxonomy" id="529605"/>
    <lineage>
        <taxon>Eukaryota</taxon>
        <taxon>Viridiplantae</taxon>
        <taxon>Streptophyta</taxon>
        <taxon>Embryophyta</taxon>
        <taxon>Tracheophyta</taxon>
        <taxon>Spermatophyta</taxon>
        <taxon>Magnoliopsida</taxon>
        <taxon>eudicotyledons</taxon>
        <taxon>Gunneridae</taxon>
        <taxon>Pentapetalae</taxon>
        <taxon>asterids</taxon>
        <taxon>lamiids</taxon>
        <taxon>Gentianales</taxon>
        <taxon>Rubiaceae</taxon>
        <taxon>Rubioideae</taxon>
        <taxon>Spermacoceae</taxon>
        <taxon>Hedyotis-Oldenlandia complex</taxon>
        <taxon>Oldenlandia</taxon>
    </lineage>
</organism>
<dbReference type="Pfam" id="PF21467">
    <property type="entry name" value="BetaGal_gal-bd"/>
    <property type="match status" value="1"/>
</dbReference>
<dbReference type="Pfam" id="PF17834">
    <property type="entry name" value="GHD"/>
    <property type="match status" value="1"/>
</dbReference>
<dbReference type="PANTHER" id="PTHR23421">
    <property type="entry name" value="BETA-GALACTOSIDASE RELATED"/>
    <property type="match status" value="1"/>
</dbReference>
<evidence type="ECO:0000256" key="1">
    <source>
        <dbReference type="ARBA" id="ARBA00001412"/>
    </source>
</evidence>
<dbReference type="InterPro" id="IPR031330">
    <property type="entry name" value="Gly_Hdrlase_35_cat"/>
</dbReference>
<dbReference type="PRINTS" id="PR00742">
    <property type="entry name" value="GLHYDRLASE35"/>
</dbReference>
<dbReference type="Proteomes" id="UP001161247">
    <property type="component" value="Chromosome 8"/>
</dbReference>
<dbReference type="GO" id="GO:0004565">
    <property type="term" value="F:beta-galactosidase activity"/>
    <property type="evidence" value="ECO:0007669"/>
    <property type="project" value="UniProtKB-EC"/>
</dbReference>
<reference evidence="13" key="1">
    <citation type="submission" date="2023-03" db="EMBL/GenBank/DDBJ databases">
        <authorList>
            <person name="Julca I."/>
        </authorList>
    </citation>
    <scope>NUCLEOTIDE SEQUENCE</scope>
</reference>
<dbReference type="InterPro" id="IPR048913">
    <property type="entry name" value="BetaGal_gal-bd"/>
</dbReference>
<evidence type="ECO:0000256" key="5">
    <source>
        <dbReference type="ARBA" id="ARBA00022801"/>
    </source>
</evidence>
<evidence type="ECO:0000259" key="11">
    <source>
        <dbReference type="Pfam" id="PF17834"/>
    </source>
</evidence>
<evidence type="ECO:0000256" key="6">
    <source>
        <dbReference type="ARBA" id="ARBA00023295"/>
    </source>
</evidence>
<evidence type="ECO:0000256" key="4">
    <source>
        <dbReference type="ARBA" id="ARBA00022729"/>
    </source>
</evidence>
<evidence type="ECO:0000259" key="12">
    <source>
        <dbReference type="Pfam" id="PF21467"/>
    </source>
</evidence>
<dbReference type="FunFam" id="3.20.20.80:FF:000021">
    <property type="entry name" value="Beta-galactosidase"/>
    <property type="match status" value="1"/>
</dbReference>
<comment type="similarity">
    <text evidence="2 8">Belongs to the glycosyl hydrolase 35 family.</text>
</comment>
<dbReference type="PROSITE" id="PS01182">
    <property type="entry name" value="GLYCOSYL_HYDROL_F35"/>
    <property type="match status" value="1"/>
</dbReference>
<dbReference type="GO" id="GO:0005975">
    <property type="term" value="P:carbohydrate metabolic process"/>
    <property type="evidence" value="ECO:0007669"/>
    <property type="project" value="InterPro"/>
</dbReference>
<evidence type="ECO:0000259" key="10">
    <source>
        <dbReference type="Pfam" id="PF01301"/>
    </source>
</evidence>
<dbReference type="EC" id="3.2.1.23" evidence="3 7"/>
<keyword evidence="6 7" id="KW-0326">Glycosidase</keyword>
<evidence type="ECO:0000256" key="9">
    <source>
        <dbReference type="SAM" id="SignalP"/>
    </source>
</evidence>
<feature type="domain" description="Beta-galactosidase beta-sandwich" evidence="11">
    <location>
        <begin position="363"/>
        <end position="419"/>
    </location>
</feature>
<dbReference type="SUPFAM" id="SSF51445">
    <property type="entry name" value="(Trans)glycosidases"/>
    <property type="match status" value="1"/>
</dbReference>
<accession>A0AAV1EAU4</accession>
<feature type="domain" description="Glycoside hydrolase 35 catalytic" evidence="10">
    <location>
        <begin position="36"/>
        <end position="340"/>
    </location>
</feature>
<name>A0AAV1EAU4_OLDCO</name>
<dbReference type="InterPro" id="IPR017853">
    <property type="entry name" value="GH"/>
</dbReference>
<evidence type="ECO:0000256" key="7">
    <source>
        <dbReference type="RuleBase" id="RU000675"/>
    </source>
</evidence>
<dbReference type="SUPFAM" id="SSF49785">
    <property type="entry name" value="Galactose-binding domain-like"/>
    <property type="match status" value="1"/>
</dbReference>
<evidence type="ECO:0000313" key="13">
    <source>
        <dbReference type="EMBL" id="CAI9116824.1"/>
    </source>
</evidence>
<dbReference type="InterPro" id="IPR008979">
    <property type="entry name" value="Galactose-bd-like_sf"/>
</dbReference>
<dbReference type="InterPro" id="IPR001944">
    <property type="entry name" value="Glycoside_Hdrlase_35"/>
</dbReference>
<dbReference type="Gene3D" id="2.60.120.260">
    <property type="entry name" value="Galactose-binding domain-like"/>
    <property type="match status" value="1"/>
</dbReference>